<evidence type="ECO:0008006" key="5">
    <source>
        <dbReference type="Google" id="ProtNLM"/>
    </source>
</evidence>
<gene>
    <name evidence="3" type="ORF">M9Y10_026872</name>
</gene>
<dbReference type="InterPro" id="IPR026906">
    <property type="entry name" value="LRR_5"/>
</dbReference>
<keyword evidence="4" id="KW-1185">Reference proteome</keyword>
<evidence type="ECO:0000313" key="4">
    <source>
        <dbReference type="Proteomes" id="UP001470230"/>
    </source>
</evidence>
<feature type="transmembrane region" description="Helical" evidence="1">
    <location>
        <begin position="1199"/>
        <end position="1222"/>
    </location>
</feature>
<dbReference type="PANTHER" id="PTHR45661">
    <property type="entry name" value="SURFACE ANTIGEN"/>
    <property type="match status" value="1"/>
</dbReference>
<feature type="signal peptide" evidence="2">
    <location>
        <begin position="1"/>
        <end position="18"/>
    </location>
</feature>
<reference evidence="3 4" key="1">
    <citation type="submission" date="2024-04" db="EMBL/GenBank/DDBJ databases">
        <title>Tritrichomonas musculus Genome.</title>
        <authorList>
            <person name="Alves-Ferreira E."/>
            <person name="Grigg M."/>
            <person name="Lorenzi H."/>
            <person name="Galac M."/>
        </authorList>
    </citation>
    <scope>NUCLEOTIDE SEQUENCE [LARGE SCALE GENOMIC DNA]</scope>
    <source>
        <strain evidence="3 4">EAF2021</strain>
    </source>
</reference>
<keyword evidence="1" id="KW-1133">Transmembrane helix</keyword>
<organism evidence="3 4">
    <name type="scientific">Tritrichomonas musculus</name>
    <dbReference type="NCBI Taxonomy" id="1915356"/>
    <lineage>
        <taxon>Eukaryota</taxon>
        <taxon>Metamonada</taxon>
        <taxon>Parabasalia</taxon>
        <taxon>Tritrichomonadida</taxon>
        <taxon>Tritrichomonadidae</taxon>
        <taxon>Tritrichomonas</taxon>
    </lineage>
</organism>
<comment type="caution">
    <text evidence="3">The sequence shown here is derived from an EMBL/GenBank/DDBJ whole genome shotgun (WGS) entry which is preliminary data.</text>
</comment>
<dbReference type="InterPro" id="IPR032675">
    <property type="entry name" value="LRR_dom_sf"/>
</dbReference>
<evidence type="ECO:0000256" key="2">
    <source>
        <dbReference type="SAM" id="SignalP"/>
    </source>
</evidence>
<dbReference type="EMBL" id="JAPFFF010000040">
    <property type="protein sequence ID" value="KAK8841920.1"/>
    <property type="molecule type" value="Genomic_DNA"/>
</dbReference>
<dbReference type="InterPro" id="IPR053139">
    <property type="entry name" value="Surface_bspA-like"/>
</dbReference>
<dbReference type="Pfam" id="PF13306">
    <property type="entry name" value="LRR_5"/>
    <property type="match status" value="8"/>
</dbReference>
<accession>A0ABR2H6T7</accession>
<evidence type="ECO:0000313" key="3">
    <source>
        <dbReference type="EMBL" id="KAK8841920.1"/>
    </source>
</evidence>
<proteinExistence type="predicted"/>
<dbReference type="PANTHER" id="PTHR45661:SF3">
    <property type="entry name" value="IG-LIKE DOMAIN-CONTAINING PROTEIN"/>
    <property type="match status" value="1"/>
</dbReference>
<dbReference type="Gene3D" id="3.40.50.12480">
    <property type="match status" value="1"/>
</dbReference>
<dbReference type="SUPFAM" id="SSF52058">
    <property type="entry name" value="L domain-like"/>
    <property type="match status" value="2"/>
</dbReference>
<dbReference type="Gene3D" id="3.80.10.10">
    <property type="entry name" value="Ribonuclease Inhibitor"/>
    <property type="match status" value="6"/>
</dbReference>
<protein>
    <recommendedName>
        <fullName evidence="5">Surface antigen BspA-like</fullName>
    </recommendedName>
</protein>
<keyword evidence="1" id="KW-0812">Transmembrane</keyword>
<feature type="chain" id="PRO_5047285860" description="Surface antigen BspA-like" evidence="2">
    <location>
        <begin position="19"/>
        <end position="1240"/>
    </location>
</feature>
<keyword evidence="2" id="KW-0732">Signal</keyword>
<name>A0ABR2H6T7_9EUKA</name>
<evidence type="ECO:0000256" key="1">
    <source>
        <dbReference type="SAM" id="Phobius"/>
    </source>
</evidence>
<sequence>MISTTLFLAFSILTSCSSKKILAAGCDGTTEKVTVEMSENKEFKGLTCSKAQITLGSSYISIQSEYFKGTTLKSLTIPSSVTNIYSGAFESANIQTLTLENSITSGDNLFRYSTIGTLEISQSNIPSDVFTKANSFGTVSFPQSLRNIGNSAFSSCYIGTLDFSKCSNYGKLDDHSLSQISSLKAIRFGSIDSVGQYAFQESYITEIDLTGTSITEIDQFAFANIKSLHKLTISKDVTSIGSNAFQNSIITELDISKATSLQTIGADAFNGGKIESKVVFLPTLESIGDRAFKDCRVLEEVDLSGATALETIGEEAFMGTSLKVVKFSNGASLKYIGDSAFKDIISLTETDSTLIKARAINKNAFSGCINLVASIEITPSSSSNDFYTASIGDSAFFNCYKIENLNMQEFGEFNSIGKSAFRNSGIQEITFPKIFSSISQNAFRNCSRLTGSPEGSLVIESIGFYAFQYDDKFQVSKIQTQAVGQQAFEYCRSLKAEIIIDSEGSISSNAFAYCGGLQSLQLTPQENDYLETTDKNDNSVLTRQSIGSGAFYRSSLGGDLVIPLTFTSIGSEAFAYCNLKSISINGSDTIPQTISSKAFYRAAPLQAANKFDLDLPFSVVDIGDYAFAHCPIETLSIYGTTLSHNVQGDYYTSTTIGKNAFESCSLMKTLTFDGFDILFDRTSFRGCQIESLSLGNIEVIPDYAFYEMATIKGDVIIPDSVTYIGSRAFAGCTQISSIDLSNQTRYVFQNNPNDDNTPSTPSTVSKSIGFGAFDGCTNLGSAKIPYGVTAIPSRCFYKCTKLSSVEIPNTVTSIQSHAFYQCSGLNMKIELPDELTEIQQYAFYGCKSLKGPLTFPNTVETIADSAFAECSGISGKLTLPKPSTKFVRYGDNNEPIYESISLTIGPNAFSGCSSLSNELTIPDHCSQLGIGAFRSCSGLSGKLTIPDSMSTIPNYAFYDCSKLTGEIPTKGKTSIGPYAFYNCAGFTGDLNLLSHGTTINAYSFYNCAGLNGQLLLPISLSNVNQYAFYGCSGLTGEIDCRSVQNVYKYAFAKCSGLTGPLVFEQPKSIKEYAFAECSGFSDTLSFLVNELDIGQCAFKGCSGFNKGTLRFTMNNYEESDGTGSYYSPSYTYPYFLKIDNNAFEDTKFNDIYYLGRFTPDCGYDSGLSKAKHIYTSSNFANKTFCGKTVKGKGGLSGGAIAGIVIAVIVVVALIVFLVIFFLKKKGKDNSEGEVEMNNTP</sequence>
<keyword evidence="1" id="KW-0472">Membrane</keyword>
<dbReference type="Proteomes" id="UP001470230">
    <property type="component" value="Unassembled WGS sequence"/>
</dbReference>